<dbReference type="RefSeq" id="WP_207903852.1">
    <property type="nucleotide sequence ID" value="NZ_SMAR01000006.1"/>
</dbReference>
<feature type="signal peptide" evidence="3">
    <location>
        <begin position="1"/>
        <end position="23"/>
    </location>
</feature>
<dbReference type="Gene3D" id="3.40.190.10">
    <property type="entry name" value="Periplasmic binding protein-like II"/>
    <property type="match status" value="2"/>
</dbReference>
<keyword evidence="5" id="KW-1185">Reference proteome</keyword>
<dbReference type="EMBL" id="SMAR01000006">
    <property type="protein sequence ID" value="TCT41827.1"/>
    <property type="molecule type" value="Genomic_DNA"/>
</dbReference>
<dbReference type="GO" id="GO:0030976">
    <property type="term" value="F:thiamine pyrophosphate binding"/>
    <property type="evidence" value="ECO:0007669"/>
    <property type="project" value="TreeGrafter"/>
</dbReference>
<dbReference type="GO" id="GO:0046872">
    <property type="term" value="F:metal ion binding"/>
    <property type="evidence" value="ECO:0007669"/>
    <property type="project" value="UniProtKB-KW"/>
</dbReference>
<keyword evidence="1 3" id="KW-0732">Signal</keyword>
<evidence type="ECO:0000256" key="1">
    <source>
        <dbReference type="ARBA" id="ARBA00022729"/>
    </source>
</evidence>
<dbReference type="CDD" id="cd13547">
    <property type="entry name" value="PBP2_Fbp_like_2"/>
    <property type="match status" value="1"/>
</dbReference>
<dbReference type="SUPFAM" id="SSF53850">
    <property type="entry name" value="Periplasmic binding protein-like II"/>
    <property type="match status" value="1"/>
</dbReference>
<evidence type="ECO:0000313" key="4">
    <source>
        <dbReference type="EMBL" id="TCT41827.1"/>
    </source>
</evidence>
<dbReference type="PIRSF" id="PIRSF002825">
    <property type="entry name" value="CfbpA"/>
    <property type="match status" value="1"/>
</dbReference>
<name>A0A4R3NUJ1_9HYPH</name>
<dbReference type="GO" id="GO:0015888">
    <property type="term" value="P:thiamine transport"/>
    <property type="evidence" value="ECO:0007669"/>
    <property type="project" value="TreeGrafter"/>
</dbReference>
<dbReference type="Pfam" id="PF13343">
    <property type="entry name" value="SBP_bac_6"/>
    <property type="match status" value="1"/>
</dbReference>
<dbReference type="PANTHER" id="PTHR30006:SF2">
    <property type="entry name" value="ABC TRANSPORTER SUBSTRATE-BINDING PROTEIN"/>
    <property type="match status" value="1"/>
</dbReference>
<comment type="caution">
    <text evidence="4">The sequence shown here is derived from an EMBL/GenBank/DDBJ whole genome shotgun (WGS) entry which is preliminary data.</text>
</comment>
<dbReference type="GO" id="GO:0030288">
    <property type="term" value="C:outer membrane-bounded periplasmic space"/>
    <property type="evidence" value="ECO:0007669"/>
    <property type="project" value="TreeGrafter"/>
</dbReference>
<feature type="binding site" evidence="2">
    <location>
        <position position="216"/>
    </location>
    <ligand>
        <name>Fe cation</name>
        <dbReference type="ChEBI" id="CHEBI:24875"/>
    </ligand>
</feature>
<dbReference type="PANTHER" id="PTHR30006">
    <property type="entry name" value="THIAMINE-BINDING PERIPLASMIC PROTEIN-RELATED"/>
    <property type="match status" value="1"/>
</dbReference>
<keyword evidence="2" id="KW-0408">Iron</keyword>
<reference evidence="4 5" key="1">
    <citation type="submission" date="2019-03" db="EMBL/GenBank/DDBJ databases">
        <title>Freshwater and sediment microbial communities from various areas in North America, analyzing microbe dynamics in response to fracking.</title>
        <authorList>
            <person name="Lamendella R."/>
        </authorList>
    </citation>
    <scope>NUCLEOTIDE SEQUENCE [LARGE SCALE GENOMIC DNA]</scope>
    <source>
        <strain evidence="4 5">175.2</strain>
    </source>
</reference>
<proteinExistence type="predicted"/>
<evidence type="ECO:0000313" key="5">
    <source>
        <dbReference type="Proteomes" id="UP000295097"/>
    </source>
</evidence>
<dbReference type="AlphaFoldDB" id="A0A4R3NUJ1"/>
<gene>
    <name evidence="4" type="ORF">EDC90_100685</name>
</gene>
<protein>
    <submittedName>
        <fullName evidence="4">Iron(III) transport system substrate-binding protein</fullName>
    </submittedName>
</protein>
<keyword evidence="2" id="KW-0479">Metal-binding</keyword>
<dbReference type="Proteomes" id="UP000295097">
    <property type="component" value="Unassembled WGS sequence"/>
</dbReference>
<sequence>MIRMLKTSIVALMAATAASAVSAADLTVYSAGPKPLSAALAEAFTAKTGIKVNLFQSNSGKVMARYEAEKANPQADVLISASWGHAINLSEAGDLLAYTSPNAETVPGSLKTDDYVAQGAAAIAIAYNTSMDLPAPAEWSDLTGEAYYDMVTMPDPTASGSALTLVQGLASQDADATWKLFADLKANGMIIPGANAAALNPVLSGARGVVFGAVDYIALGQKAKGEAIEVVYPESGTVLAPRPIMIPKSTDQADEAKQFVGFVLSDEGQKLVADRLILPARTDIAAKRPGWDELNLIDFDYVQAAADADETKASFKAAVE</sequence>
<organism evidence="4 5">
    <name type="scientific">Martelella mediterranea</name>
    <dbReference type="NCBI Taxonomy" id="293089"/>
    <lineage>
        <taxon>Bacteria</taxon>
        <taxon>Pseudomonadati</taxon>
        <taxon>Pseudomonadota</taxon>
        <taxon>Alphaproteobacteria</taxon>
        <taxon>Hyphomicrobiales</taxon>
        <taxon>Aurantimonadaceae</taxon>
        <taxon>Martelella</taxon>
    </lineage>
</organism>
<evidence type="ECO:0000256" key="2">
    <source>
        <dbReference type="PIRSR" id="PIRSR002825-1"/>
    </source>
</evidence>
<accession>A0A4R3NUJ1</accession>
<dbReference type="InterPro" id="IPR026045">
    <property type="entry name" value="Ferric-bd"/>
</dbReference>
<evidence type="ECO:0000256" key="3">
    <source>
        <dbReference type="SAM" id="SignalP"/>
    </source>
</evidence>
<feature type="chain" id="PRO_5020663168" evidence="3">
    <location>
        <begin position="24"/>
        <end position="320"/>
    </location>
</feature>
<dbReference type="GO" id="GO:0030975">
    <property type="term" value="F:thiamine binding"/>
    <property type="evidence" value="ECO:0007669"/>
    <property type="project" value="TreeGrafter"/>
</dbReference>